<protein>
    <recommendedName>
        <fullName evidence="5">Putative pre-16S rRNA nuclease</fullName>
        <ecNumber evidence="5">3.1.-.-</ecNumber>
    </recommendedName>
</protein>
<dbReference type="InterPro" id="IPR006641">
    <property type="entry name" value="YqgF/RNaseH-like_dom"/>
</dbReference>
<dbReference type="AlphaFoldDB" id="A0A5B8XE21"/>
<reference evidence="7 8" key="1">
    <citation type="journal article" date="2019" name="ISME J.">
        <title>Deianiraea, an extracellular bacterium associated with the ciliate Paramecium, suggests an alternative scenario for the evolution of Rickettsiales.</title>
        <authorList>
            <person name="Castelli M."/>
            <person name="Sabaneyeva E."/>
            <person name="Lanzoni O."/>
            <person name="Lebedeva N."/>
            <person name="Floriano A.M."/>
            <person name="Gaiarsa S."/>
            <person name="Benken K."/>
            <person name="Modeo L."/>
            <person name="Bandi C."/>
            <person name="Potekhin A."/>
            <person name="Sassera D."/>
            <person name="Petroni G."/>
        </authorList>
    </citation>
    <scope>NUCLEOTIDE SEQUENCE [LARGE SCALE GENOMIC DNA]</scope>
    <source>
        <strain evidence="7">CyL4-1</strain>
    </source>
</reference>
<evidence type="ECO:0000313" key="8">
    <source>
        <dbReference type="Proteomes" id="UP000321934"/>
    </source>
</evidence>
<dbReference type="Pfam" id="PF03652">
    <property type="entry name" value="RuvX"/>
    <property type="match status" value="1"/>
</dbReference>
<comment type="subcellular location">
    <subcellularLocation>
        <location evidence="5">Cytoplasm</location>
    </subcellularLocation>
</comment>
<keyword evidence="4 5" id="KW-0378">Hydrolase</keyword>
<dbReference type="OrthoDB" id="9796140at2"/>
<dbReference type="Proteomes" id="UP000321934">
    <property type="component" value="Chromosome"/>
</dbReference>
<evidence type="ECO:0000256" key="3">
    <source>
        <dbReference type="ARBA" id="ARBA00022722"/>
    </source>
</evidence>
<dbReference type="SMART" id="SM00732">
    <property type="entry name" value="YqgFc"/>
    <property type="match status" value="1"/>
</dbReference>
<name>A0A5B8XE21_9RICK</name>
<keyword evidence="1 5" id="KW-0963">Cytoplasm</keyword>
<keyword evidence="8" id="KW-1185">Reference proteome</keyword>
<dbReference type="EC" id="3.1.-.-" evidence="5"/>
<evidence type="ECO:0000256" key="5">
    <source>
        <dbReference type="HAMAP-Rule" id="MF_00651"/>
    </source>
</evidence>
<proteinExistence type="inferred from homology"/>
<evidence type="ECO:0000313" key="7">
    <source>
        <dbReference type="EMBL" id="QED23558.1"/>
    </source>
</evidence>
<sequence>MITFDISEFANNIKNGKILGIDYGAKKIGLSITDNDRIIAVPMQIINNDDNFLQNFHEIIKCHDIKGIAIGIPLDILGNLQDFCNVIITFANKLYQEIQIPIFLQDERMTTRLANTLQLSSGKFGKQSVLASKNHTKTRISQNKSWKNHNKSEKYKNIDLDFIKPHEKSAKKGKMSLNTVNFQDDAVAACQILDTVISQLNIANKKYND</sequence>
<dbReference type="SUPFAM" id="SSF53098">
    <property type="entry name" value="Ribonuclease H-like"/>
    <property type="match status" value="1"/>
</dbReference>
<organism evidence="7 8">
    <name type="scientific">Candidatus Deianiraea vastatrix</name>
    <dbReference type="NCBI Taxonomy" id="2163644"/>
    <lineage>
        <taxon>Bacteria</taxon>
        <taxon>Pseudomonadati</taxon>
        <taxon>Pseudomonadota</taxon>
        <taxon>Alphaproteobacteria</taxon>
        <taxon>Rickettsiales</taxon>
        <taxon>Candidatus Deianiraeaceae</taxon>
        <taxon>Candidatus Deianiraea</taxon>
    </lineage>
</organism>
<dbReference type="NCBIfam" id="TIGR00250">
    <property type="entry name" value="RNAse_H_YqgF"/>
    <property type="match status" value="1"/>
</dbReference>
<dbReference type="GO" id="GO:0000967">
    <property type="term" value="P:rRNA 5'-end processing"/>
    <property type="evidence" value="ECO:0007669"/>
    <property type="project" value="UniProtKB-UniRule"/>
</dbReference>
<dbReference type="CDD" id="cd16964">
    <property type="entry name" value="YqgF"/>
    <property type="match status" value="1"/>
</dbReference>
<accession>A0A5B8XE21</accession>
<dbReference type="Gene3D" id="3.30.420.140">
    <property type="entry name" value="YqgF/RNase H-like domain"/>
    <property type="match status" value="1"/>
</dbReference>
<dbReference type="InterPro" id="IPR005227">
    <property type="entry name" value="YqgF"/>
</dbReference>
<dbReference type="GO" id="GO:0004518">
    <property type="term" value="F:nuclease activity"/>
    <property type="evidence" value="ECO:0007669"/>
    <property type="project" value="UniProtKB-KW"/>
</dbReference>
<keyword evidence="3 5" id="KW-0540">Nuclease</keyword>
<dbReference type="GO" id="GO:0016788">
    <property type="term" value="F:hydrolase activity, acting on ester bonds"/>
    <property type="evidence" value="ECO:0007669"/>
    <property type="project" value="UniProtKB-UniRule"/>
</dbReference>
<dbReference type="HAMAP" id="MF_00651">
    <property type="entry name" value="Nuclease_YqgF"/>
    <property type="match status" value="1"/>
</dbReference>
<dbReference type="InterPro" id="IPR012337">
    <property type="entry name" value="RNaseH-like_sf"/>
</dbReference>
<feature type="domain" description="YqgF/RNase H-like" evidence="6">
    <location>
        <begin position="16"/>
        <end position="114"/>
    </location>
</feature>
<dbReference type="PANTHER" id="PTHR33317:SF4">
    <property type="entry name" value="POLYNUCLEOTIDYL TRANSFERASE, RIBONUCLEASE H-LIKE SUPERFAMILY PROTEIN"/>
    <property type="match status" value="1"/>
</dbReference>
<dbReference type="GO" id="GO:0005829">
    <property type="term" value="C:cytosol"/>
    <property type="evidence" value="ECO:0007669"/>
    <property type="project" value="TreeGrafter"/>
</dbReference>
<keyword evidence="2 5" id="KW-0690">Ribosome biogenesis</keyword>
<dbReference type="PANTHER" id="PTHR33317">
    <property type="entry name" value="POLYNUCLEOTIDYL TRANSFERASE, RIBONUCLEASE H-LIKE SUPERFAMILY PROTEIN"/>
    <property type="match status" value="1"/>
</dbReference>
<comment type="similarity">
    <text evidence="5">Belongs to the YqgF HJR family.</text>
</comment>
<dbReference type="InterPro" id="IPR037027">
    <property type="entry name" value="YqgF/RNaseH-like_dom_sf"/>
</dbReference>
<gene>
    <name evidence="7" type="ORF">Deia_00770</name>
</gene>
<dbReference type="RefSeq" id="WP_146820824.1">
    <property type="nucleotide sequence ID" value="NZ_CP029077.1"/>
</dbReference>
<evidence type="ECO:0000259" key="6">
    <source>
        <dbReference type="SMART" id="SM00732"/>
    </source>
</evidence>
<evidence type="ECO:0000256" key="4">
    <source>
        <dbReference type="ARBA" id="ARBA00022801"/>
    </source>
</evidence>
<comment type="function">
    <text evidence="5">Could be a nuclease involved in processing of the 5'-end of pre-16S rRNA.</text>
</comment>
<evidence type="ECO:0000256" key="2">
    <source>
        <dbReference type="ARBA" id="ARBA00022517"/>
    </source>
</evidence>
<dbReference type="EMBL" id="CP029077">
    <property type="protein sequence ID" value="QED23558.1"/>
    <property type="molecule type" value="Genomic_DNA"/>
</dbReference>
<evidence type="ECO:0000256" key="1">
    <source>
        <dbReference type="ARBA" id="ARBA00022490"/>
    </source>
</evidence>